<dbReference type="PANTHER" id="PTHR34815:SF4">
    <property type="entry name" value="N-ACETYLTRANSFERASE DOMAIN-CONTAINING PROTEIN"/>
    <property type="match status" value="1"/>
</dbReference>
<dbReference type="InterPro" id="IPR053013">
    <property type="entry name" value="LAT"/>
</dbReference>
<dbReference type="AlphaFoldDB" id="A0A167YVX3"/>
<evidence type="ECO:0000313" key="2">
    <source>
        <dbReference type="EMBL" id="OAA66758.1"/>
    </source>
</evidence>
<protein>
    <recommendedName>
        <fullName evidence="1">LYC1 C-terminal domain-containing protein</fullName>
    </recommendedName>
</protein>
<dbReference type="OrthoDB" id="2020070at2759"/>
<comment type="caution">
    <text evidence="2">The sequence shown here is derived from an EMBL/GenBank/DDBJ whole genome shotgun (WGS) entry which is preliminary data.</text>
</comment>
<dbReference type="Gene3D" id="3.40.630.30">
    <property type="match status" value="1"/>
</dbReference>
<reference evidence="2 3" key="1">
    <citation type="journal article" date="2016" name="Genome Biol. Evol.">
        <title>Divergent and convergent evolution of fungal pathogenicity.</title>
        <authorList>
            <person name="Shang Y."/>
            <person name="Xiao G."/>
            <person name="Zheng P."/>
            <person name="Cen K."/>
            <person name="Zhan S."/>
            <person name="Wang C."/>
        </authorList>
    </citation>
    <scope>NUCLEOTIDE SEQUENCE [LARGE SCALE GENOMIC DNA]</scope>
    <source>
        <strain evidence="2 3">RCEF 264</strain>
    </source>
</reference>
<keyword evidence="3" id="KW-1185">Reference proteome</keyword>
<dbReference type="Proteomes" id="UP000076874">
    <property type="component" value="Unassembled WGS sequence"/>
</dbReference>
<dbReference type="InterPro" id="IPR016181">
    <property type="entry name" value="Acyl_CoA_acyltransferase"/>
</dbReference>
<dbReference type="PANTHER" id="PTHR34815">
    <property type="entry name" value="LYSINE ACETYLTRANSFERASE"/>
    <property type="match status" value="1"/>
</dbReference>
<dbReference type="SUPFAM" id="SSF55729">
    <property type="entry name" value="Acyl-CoA N-acyltransferases (Nat)"/>
    <property type="match status" value="1"/>
</dbReference>
<name>A0A167YVX3_9HYPO</name>
<accession>A0A167YVX3</accession>
<dbReference type="STRING" id="1081102.A0A167YVX3"/>
<proteinExistence type="predicted"/>
<sequence>MGSNHHNGDPLPLPDAASPFLVLVAPTPGERRRVWALTHTMWGVWALTHTMWGSALAAADYVAREAYLTTVPLAREGGIAHWILTEPYRGRGYAGRMLRELGARLADQAGTTNDQPSLFSVLYSDIGKTYYANKGWAPFSSSHLSFPPAKEAASAAIQGPVATPLGYHELAELCPVDERLLQERLVRRVAARAAAAAAKTAKTATAVGPSVALVPDLNTMLWHLMREDYMTKHIFGLTPTVRGALCCTRPSETATAGAVPAAGNNDDDGHRMWMVWTRGYYGGSETTEGNTLHILRVVLEDLYDDGADADADAAETEKVVTQRHVDAFAALVRLAQAEAAAWMCGSVQLWNPTPAQAVLARRSGLAYEVVDREEESIASLRWNGGGDGGSDATRVDWVANEKFGWF</sequence>
<feature type="domain" description="LYC1 C-terminal" evidence="1">
    <location>
        <begin position="143"/>
        <end position="406"/>
    </location>
</feature>
<dbReference type="InterPro" id="IPR055100">
    <property type="entry name" value="GNAT_LYC1-like"/>
</dbReference>
<dbReference type="EMBL" id="AZHD01000002">
    <property type="protein sequence ID" value="OAA66758.1"/>
    <property type="molecule type" value="Genomic_DNA"/>
</dbReference>
<evidence type="ECO:0000259" key="1">
    <source>
        <dbReference type="Pfam" id="PF22998"/>
    </source>
</evidence>
<evidence type="ECO:0000313" key="3">
    <source>
        <dbReference type="Proteomes" id="UP000076874"/>
    </source>
</evidence>
<dbReference type="Pfam" id="PF22998">
    <property type="entry name" value="GNAT_LYC1-like"/>
    <property type="match status" value="1"/>
</dbReference>
<organism evidence="2 3">
    <name type="scientific">Niveomyces insectorum RCEF 264</name>
    <dbReference type="NCBI Taxonomy" id="1081102"/>
    <lineage>
        <taxon>Eukaryota</taxon>
        <taxon>Fungi</taxon>
        <taxon>Dikarya</taxon>
        <taxon>Ascomycota</taxon>
        <taxon>Pezizomycotina</taxon>
        <taxon>Sordariomycetes</taxon>
        <taxon>Hypocreomycetidae</taxon>
        <taxon>Hypocreales</taxon>
        <taxon>Cordycipitaceae</taxon>
        <taxon>Niveomyces</taxon>
    </lineage>
</organism>
<gene>
    <name evidence="2" type="ORF">SPI_01334</name>
</gene>